<evidence type="ECO:0000313" key="2">
    <source>
        <dbReference type="Proteomes" id="UP000789525"/>
    </source>
</evidence>
<evidence type="ECO:0000313" key="1">
    <source>
        <dbReference type="EMBL" id="CAG8646967.1"/>
    </source>
</evidence>
<organism evidence="1 2">
    <name type="scientific">Acaulospora colombiana</name>
    <dbReference type="NCBI Taxonomy" id="27376"/>
    <lineage>
        <taxon>Eukaryota</taxon>
        <taxon>Fungi</taxon>
        <taxon>Fungi incertae sedis</taxon>
        <taxon>Mucoromycota</taxon>
        <taxon>Glomeromycotina</taxon>
        <taxon>Glomeromycetes</taxon>
        <taxon>Diversisporales</taxon>
        <taxon>Acaulosporaceae</taxon>
        <taxon>Acaulospora</taxon>
    </lineage>
</organism>
<proteinExistence type="predicted"/>
<reference evidence="1" key="1">
    <citation type="submission" date="2021-06" db="EMBL/GenBank/DDBJ databases">
        <authorList>
            <person name="Kallberg Y."/>
            <person name="Tangrot J."/>
            <person name="Rosling A."/>
        </authorList>
    </citation>
    <scope>NUCLEOTIDE SEQUENCE</scope>
    <source>
        <strain evidence="1">CL356</strain>
    </source>
</reference>
<keyword evidence="2" id="KW-1185">Reference proteome</keyword>
<sequence length="210" mass="24617">VDMNATDSPANAINNLVDAKEKLYESKLKSRAYYRFTDAKNDRSSKRFRQETIISEEDKKKSGTNTVPKADERVEEESYSSNYVSSSLIGIFSKSYSQQQTSSDSSSLLCFEEIFRKRKYDFIVDLSLSSKIRGQFSNEEWDELVKRRPDAIRKSYHHEIESIISHLFSQKMDLLQARKKWYELRNWVAPKYNNELSYTENDWGKNKTLG</sequence>
<gene>
    <name evidence="1" type="ORF">ACOLOM_LOCUS8127</name>
</gene>
<feature type="non-terminal residue" evidence="1">
    <location>
        <position position="1"/>
    </location>
</feature>
<comment type="caution">
    <text evidence="1">The sequence shown here is derived from an EMBL/GenBank/DDBJ whole genome shotgun (WGS) entry which is preliminary data.</text>
</comment>
<dbReference type="Proteomes" id="UP000789525">
    <property type="component" value="Unassembled WGS sequence"/>
</dbReference>
<accession>A0ACA9NEU4</accession>
<dbReference type="EMBL" id="CAJVPT010020271">
    <property type="protein sequence ID" value="CAG8646967.1"/>
    <property type="molecule type" value="Genomic_DNA"/>
</dbReference>
<protein>
    <submittedName>
        <fullName evidence="1">12568_t:CDS:1</fullName>
    </submittedName>
</protein>
<name>A0ACA9NEU4_9GLOM</name>